<gene>
    <name evidence="7" type="ORF">LSAT_V11C700353250</name>
</gene>
<dbReference type="SUPFAM" id="SSF51197">
    <property type="entry name" value="Clavaminate synthase-like"/>
    <property type="match status" value="1"/>
</dbReference>
<evidence type="ECO:0000256" key="2">
    <source>
        <dbReference type="ARBA" id="ARBA00022723"/>
    </source>
</evidence>
<dbReference type="InterPro" id="IPR026992">
    <property type="entry name" value="DIOX_N"/>
</dbReference>
<keyword evidence="4 5" id="KW-0408">Iron</keyword>
<dbReference type="Gramene" id="rna-gnl|WGS:NBSK|LSAT_7X26461_mrna">
    <property type="protein sequence ID" value="cds-PLY74522.1"/>
    <property type="gene ID" value="gene-LSAT_7X26461"/>
</dbReference>
<dbReference type="Proteomes" id="UP000235145">
    <property type="component" value="Unassembled WGS sequence"/>
</dbReference>
<dbReference type="GO" id="GO:0046872">
    <property type="term" value="F:metal ion binding"/>
    <property type="evidence" value="ECO:0007669"/>
    <property type="project" value="UniProtKB-KW"/>
</dbReference>
<dbReference type="InterPro" id="IPR044861">
    <property type="entry name" value="IPNS-like_FE2OG_OXY"/>
</dbReference>
<evidence type="ECO:0000256" key="4">
    <source>
        <dbReference type="ARBA" id="ARBA00023004"/>
    </source>
</evidence>
<feature type="domain" description="Fe2OG dioxygenase" evidence="6">
    <location>
        <begin position="205"/>
        <end position="305"/>
    </location>
</feature>
<dbReference type="AlphaFoldDB" id="A0A9R1X0X6"/>
<evidence type="ECO:0000256" key="5">
    <source>
        <dbReference type="RuleBase" id="RU003682"/>
    </source>
</evidence>
<evidence type="ECO:0000256" key="3">
    <source>
        <dbReference type="ARBA" id="ARBA00023002"/>
    </source>
</evidence>
<organism evidence="7 8">
    <name type="scientific">Lactuca sativa</name>
    <name type="common">Garden lettuce</name>
    <dbReference type="NCBI Taxonomy" id="4236"/>
    <lineage>
        <taxon>Eukaryota</taxon>
        <taxon>Viridiplantae</taxon>
        <taxon>Streptophyta</taxon>
        <taxon>Embryophyta</taxon>
        <taxon>Tracheophyta</taxon>
        <taxon>Spermatophyta</taxon>
        <taxon>Magnoliopsida</taxon>
        <taxon>eudicotyledons</taxon>
        <taxon>Gunneridae</taxon>
        <taxon>Pentapetalae</taxon>
        <taxon>asterids</taxon>
        <taxon>campanulids</taxon>
        <taxon>Asterales</taxon>
        <taxon>Asteraceae</taxon>
        <taxon>Cichorioideae</taxon>
        <taxon>Cichorieae</taxon>
        <taxon>Lactucinae</taxon>
        <taxon>Lactuca</taxon>
    </lineage>
</organism>
<dbReference type="PANTHER" id="PTHR47991">
    <property type="entry name" value="OXOGLUTARATE/IRON-DEPENDENT DIOXYGENASE"/>
    <property type="match status" value="1"/>
</dbReference>
<keyword evidence="8" id="KW-1185">Reference proteome</keyword>
<dbReference type="InterPro" id="IPR027443">
    <property type="entry name" value="IPNS-like_sf"/>
</dbReference>
<sequence>MAFSQPLPGSHESVQELAKELTLIIPHQYVQEHLEPTFIPNNCSSTFPSIPVIDMKDLIRVGSNMDLKLEHLRSVCHEWGIFQLVNHGVDKSLVEKMKNQLVEFFNTPMEEKLRYKLKGGEYEGYGQTILHAQDQKMDWADRFYMITNPLHRRKSNLLPQFPPLLRDTLEEYMLQLQKLGMTLLSLIGQAVDIEKGEMLEVFEDGMQSVRMTYYPPCPQPDFVVGLTPHSDAAGITILLQVNNVEGLQVKKDGLWIPVNFLPDAFVVNVGDILEILSNGIYNSIEHRAVVNAIKERMSLAMFFNPKLEADVGPSKSLIRNTGNPPLYKTLVMEQYLKDFFARKLNGKTFLEKMKIKVGDRT</sequence>
<evidence type="ECO:0000259" key="6">
    <source>
        <dbReference type="PROSITE" id="PS51471"/>
    </source>
</evidence>
<dbReference type="FunFam" id="2.60.120.330:FF:000001">
    <property type="entry name" value="Protein SRG1"/>
    <property type="match status" value="1"/>
</dbReference>
<evidence type="ECO:0000313" key="8">
    <source>
        <dbReference type="Proteomes" id="UP000235145"/>
    </source>
</evidence>
<comment type="caution">
    <text evidence="7">The sequence shown here is derived from an EMBL/GenBank/DDBJ whole genome shotgun (WGS) entry which is preliminary data.</text>
</comment>
<keyword evidence="3 5" id="KW-0560">Oxidoreductase</keyword>
<dbReference type="InterPro" id="IPR005123">
    <property type="entry name" value="Oxoglu/Fe-dep_dioxygenase_dom"/>
</dbReference>
<dbReference type="EMBL" id="NBSK02000007">
    <property type="protein sequence ID" value="KAJ0195036.1"/>
    <property type="molecule type" value="Genomic_DNA"/>
</dbReference>
<dbReference type="Pfam" id="PF14226">
    <property type="entry name" value="DIOX_N"/>
    <property type="match status" value="1"/>
</dbReference>
<dbReference type="GO" id="GO:0016705">
    <property type="term" value="F:oxidoreductase activity, acting on paired donors, with incorporation or reduction of molecular oxygen"/>
    <property type="evidence" value="ECO:0007669"/>
    <property type="project" value="UniProtKB-ARBA"/>
</dbReference>
<protein>
    <recommendedName>
        <fullName evidence="6">Fe2OG dioxygenase domain-containing protein</fullName>
    </recommendedName>
</protein>
<keyword evidence="2 5" id="KW-0479">Metal-binding</keyword>
<dbReference type="Pfam" id="PF03171">
    <property type="entry name" value="2OG-FeII_Oxy"/>
    <property type="match status" value="1"/>
</dbReference>
<comment type="similarity">
    <text evidence="1 5">Belongs to the iron/ascorbate-dependent oxidoreductase family.</text>
</comment>
<accession>A0A9R1X0X6</accession>
<evidence type="ECO:0000313" key="7">
    <source>
        <dbReference type="EMBL" id="KAJ0195036.1"/>
    </source>
</evidence>
<dbReference type="OrthoDB" id="288590at2759"/>
<proteinExistence type="inferred from homology"/>
<name>A0A9R1X0X6_LACSA</name>
<dbReference type="InterPro" id="IPR050295">
    <property type="entry name" value="Plant_2OG-oxidoreductases"/>
</dbReference>
<dbReference type="Gene3D" id="2.60.120.330">
    <property type="entry name" value="B-lactam Antibiotic, Isopenicillin N Synthase, Chain"/>
    <property type="match status" value="1"/>
</dbReference>
<evidence type="ECO:0000256" key="1">
    <source>
        <dbReference type="ARBA" id="ARBA00008056"/>
    </source>
</evidence>
<reference evidence="7 8" key="1">
    <citation type="journal article" date="2017" name="Nat. Commun.">
        <title>Genome assembly with in vitro proximity ligation data and whole-genome triplication in lettuce.</title>
        <authorList>
            <person name="Reyes-Chin-Wo S."/>
            <person name="Wang Z."/>
            <person name="Yang X."/>
            <person name="Kozik A."/>
            <person name="Arikit S."/>
            <person name="Song C."/>
            <person name="Xia L."/>
            <person name="Froenicke L."/>
            <person name="Lavelle D.O."/>
            <person name="Truco M.J."/>
            <person name="Xia R."/>
            <person name="Zhu S."/>
            <person name="Xu C."/>
            <person name="Xu H."/>
            <person name="Xu X."/>
            <person name="Cox K."/>
            <person name="Korf I."/>
            <person name="Meyers B.C."/>
            <person name="Michelmore R.W."/>
        </authorList>
    </citation>
    <scope>NUCLEOTIDE SEQUENCE [LARGE SCALE GENOMIC DNA]</scope>
    <source>
        <strain evidence="8">cv. Salinas</strain>
        <tissue evidence="7">Seedlings</tissue>
    </source>
</reference>
<dbReference type="PROSITE" id="PS51471">
    <property type="entry name" value="FE2OG_OXY"/>
    <property type="match status" value="1"/>
</dbReference>